<dbReference type="EMBL" id="FNTJ01000001">
    <property type="protein sequence ID" value="SEB99287.1"/>
    <property type="molecule type" value="Genomic_DNA"/>
</dbReference>
<sequence>MMRSVSAFFLYLLCSVAVSAADLPKARQMLKNFGLANCIASQFKEQSAIKEDISLAIGAYHFMGKGMHSIVQNEDTLETLHDPYAVTEKFILNAYQHTSALSKNSPRKMVFYGCLDVYNSQEFDTFIRTQDQYVR</sequence>
<dbReference type="Gene3D" id="1.20.120.1620">
    <property type="match status" value="1"/>
</dbReference>
<reference evidence="3" key="1">
    <citation type="submission" date="2016-10" db="EMBL/GenBank/DDBJ databases">
        <authorList>
            <person name="Varghese N."/>
            <person name="Submissions S."/>
        </authorList>
    </citation>
    <scope>NUCLEOTIDE SEQUENCE [LARGE SCALE GENOMIC DNA]</scope>
    <source>
        <strain evidence="3">DSM 9751</strain>
    </source>
</reference>
<name>A0A1H4NVP0_9PSED</name>
<evidence type="ECO:0000313" key="2">
    <source>
        <dbReference type="EMBL" id="SEB99287.1"/>
    </source>
</evidence>
<feature type="chain" id="PRO_5011547497" evidence="1">
    <location>
        <begin position="21"/>
        <end position="135"/>
    </location>
</feature>
<keyword evidence="3" id="KW-1185">Reference proteome</keyword>
<keyword evidence="1" id="KW-0732">Signal</keyword>
<proteinExistence type="predicted"/>
<evidence type="ECO:0000256" key="1">
    <source>
        <dbReference type="SAM" id="SignalP"/>
    </source>
</evidence>
<evidence type="ECO:0000313" key="3">
    <source>
        <dbReference type="Proteomes" id="UP000198982"/>
    </source>
</evidence>
<protein>
    <submittedName>
        <fullName evidence="2">Type VI secretion system (T6SS), amidase immunity protein</fullName>
    </submittedName>
</protein>
<gene>
    <name evidence="2" type="ORF">SAMN05216178_3035</name>
</gene>
<dbReference type="Proteomes" id="UP000198982">
    <property type="component" value="Unassembled WGS sequence"/>
</dbReference>
<dbReference type="InterPro" id="IPR038314">
    <property type="entry name" value="T6SS_sf"/>
</dbReference>
<dbReference type="AlphaFoldDB" id="A0A1H4NVP0"/>
<feature type="signal peptide" evidence="1">
    <location>
        <begin position="1"/>
        <end position="20"/>
    </location>
</feature>
<accession>A0A1H4NVP0</accession>
<organism evidence="2 3">
    <name type="scientific">Pseudomonas saponiphila</name>
    <dbReference type="NCBI Taxonomy" id="556534"/>
    <lineage>
        <taxon>Bacteria</taxon>
        <taxon>Pseudomonadati</taxon>
        <taxon>Pseudomonadota</taxon>
        <taxon>Gammaproteobacteria</taxon>
        <taxon>Pseudomonadales</taxon>
        <taxon>Pseudomonadaceae</taxon>
        <taxon>Pseudomonas</taxon>
    </lineage>
</organism>